<keyword evidence="1" id="KW-1133">Transmembrane helix</keyword>
<sequence length="448" mass="49679">MKLSNKLLSNISVASVCTLLWIWVLPGTIALRHGLLGIGCIAGVLLIKENWSKLSSAKLNLIPLYLISSLFVWVGIHYLFFSLNPALELSEIKGLWARSFAGCIMAIGFGLALCQHNQLRKYFYISIFAVPLLNLIVYVIACIQAGGLVKPMDFFQFYFAKIETAYFGAIATVVAIANLIYLLFGQKRSNAYFQAALYFLGIALVLLSDFVANTKNGIAITLSLCILFLLVILGKVLFGSKGSKISAGILWVLMLLMLAFAWQGHKSFAYKGWDTIFEDVKVAIEIDKNTQWQRKEGTVEPPLNSLNLPASLNTYSRFAYGIVGIRLIGNHPFGYGSINQSFNGLQTYENIYHEHEGQVHSGWIDFGLAFGLPGLSIIFLSLVAIFFIGLKQKSILSLIAVLFSIMLIPFGLIAEISYKQYFEATLFFITFSSTIVAFVGVQKSDQKL</sequence>
<keyword evidence="1" id="KW-0812">Transmembrane</keyword>
<feature type="transmembrane region" description="Helical" evidence="1">
    <location>
        <begin position="30"/>
        <end position="47"/>
    </location>
</feature>
<feature type="transmembrane region" description="Helical" evidence="1">
    <location>
        <begin position="7"/>
        <end position="24"/>
    </location>
</feature>
<proteinExistence type="predicted"/>
<feature type="transmembrane region" description="Helical" evidence="1">
    <location>
        <begin position="366"/>
        <end position="388"/>
    </location>
</feature>
<feature type="transmembrane region" description="Helical" evidence="1">
    <location>
        <begin position="420"/>
        <end position="441"/>
    </location>
</feature>
<evidence type="ECO:0000256" key="1">
    <source>
        <dbReference type="SAM" id="Phobius"/>
    </source>
</evidence>
<feature type="transmembrane region" description="Helical" evidence="1">
    <location>
        <begin position="59"/>
        <end position="83"/>
    </location>
</feature>
<feature type="transmembrane region" description="Helical" evidence="1">
    <location>
        <begin position="95"/>
        <end position="115"/>
    </location>
</feature>
<feature type="transmembrane region" description="Helical" evidence="1">
    <location>
        <begin position="166"/>
        <end position="184"/>
    </location>
</feature>
<protein>
    <recommendedName>
        <fullName evidence="3">O-antigen ligase</fullName>
    </recommendedName>
</protein>
<evidence type="ECO:0000313" key="2">
    <source>
        <dbReference type="EMBL" id="BDT76456.1"/>
    </source>
</evidence>
<dbReference type="AlphaFoldDB" id="A0A9C7FHG7"/>
<dbReference type="Proteomes" id="UP001211097">
    <property type="component" value="Chromosome"/>
</dbReference>
<reference evidence="2" key="1">
    <citation type="submission" date="2022-11" db="EMBL/GenBank/DDBJ databases">
        <title>Complete Genome Sequences of three Polynucleobacter sp. Subcluster PnecC Strains KF022, KF023, and KF032 Isolated from a Shallow Eutrophic Lake in Japan.</title>
        <authorList>
            <person name="Ogata Y."/>
            <person name="Watanabe K."/>
            <person name="Takemine S."/>
            <person name="Shindo C."/>
            <person name="Kurokawa R."/>
            <person name="Suda W."/>
        </authorList>
    </citation>
    <scope>NUCLEOTIDE SEQUENCE</scope>
    <source>
        <strain evidence="2">KF023</strain>
    </source>
</reference>
<accession>A0A9C7FHG7</accession>
<feature type="transmembrane region" description="Helical" evidence="1">
    <location>
        <begin position="191"/>
        <end position="212"/>
    </location>
</feature>
<feature type="transmembrane region" description="Helical" evidence="1">
    <location>
        <begin position="395"/>
        <end position="414"/>
    </location>
</feature>
<name>A0A9C7FHG7_9BURK</name>
<dbReference type="KEGG" id="pyt:PKF023_02590"/>
<evidence type="ECO:0008006" key="3">
    <source>
        <dbReference type="Google" id="ProtNLM"/>
    </source>
</evidence>
<gene>
    <name evidence="2" type="ORF">PKF023_02590</name>
</gene>
<organism evidence="2">
    <name type="scientific">Polynucleobacter yangtzensis</name>
    <dbReference type="NCBI Taxonomy" id="1743159"/>
    <lineage>
        <taxon>Bacteria</taxon>
        <taxon>Pseudomonadati</taxon>
        <taxon>Pseudomonadota</taxon>
        <taxon>Betaproteobacteria</taxon>
        <taxon>Burkholderiales</taxon>
        <taxon>Burkholderiaceae</taxon>
        <taxon>Polynucleobacter</taxon>
    </lineage>
</organism>
<feature type="transmembrane region" description="Helical" evidence="1">
    <location>
        <begin position="218"/>
        <end position="238"/>
    </location>
</feature>
<feature type="transmembrane region" description="Helical" evidence="1">
    <location>
        <begin position="122"/>
        <end position="146"/>
    </location>
</feature>
<keyword evidence="1" id="KW-0472">Membrane</keyword>
<dbReference type="EMBL" id="AP026973">
    <property type="protein sequence ID" value="BDT76456.1"/>
    <property type="molecule type" value="Genomic_DNA"/>
</dbReference>
<feature type="transmembrane region" description="Helical" evidence="1">
    <location>
        <begin position="245"/>
        <end position="263"/>
    </location>
</feature>